<dbReference type="InterPro" id="IPR003599">
    <property type="entry name" value="Ig_sub"/>
</dbReference>
<dbReference type="GO" id="GO:0007156">
    <property type="term" value="P:homophilic cell adhesion via plasma membrane adhesion molecules"/>
    <property type="evidence" value="ECO:0007669"/>
    <property type="project" value="TreeGrafter"/>
</dbReference>
<dbReference type="PANTHER" id="PTHR45080">
    <property type="entry name" value="CONTACTIN 5"/>
    <property type="match status" value="1"/>
</dbReference>
<evidence type="ECO:0000313" key="4">
    <source>
        <dbReference type="Proteomes" id="UP000515163"/>
    </source>
</evidence>
<dbReference type="InterPro" id="IPR003598">
    <property type="entry name" value="Ig_sub2"/>
</dbReference>
<organism evidence="4 5">
    <name type="scientific">Actinia tenebrosa</name>
    <name type="common">Australian red waratah sea anemone</name>
    <dbReference type="NCBI Taxonomy" id="6105"/>
    <lineage>
        <taxon>Eukaryota</taxon>
        <taxon>Metazoa</taxon>
        <taxon>Cnidaria</taxon>
        <taxon>Anthozoa</taxon>
        <taxon>Hexacorallia</taxon>
        <taxon>Actiniaria</taxon>
        <taxon>Actiniidae</taxon>
        <taxon>Actinia</taxon>
    </lineage>
</organism>
<dbReference type="InterPro" id="IPR050958">
    <property type="entry name" value="Cell_Adh-Cytoskel_Orgn"/>
</dbReference>
<dbReference type="SMART" id="SM00409">
    <property type="entry name" value="IG"/>
    <property type="match status" value="2"/>
</dbReference>
<dbReference type="InterPro" id="IPR036179">
    <property type="entry name" value="Ig-like_dom_sf"/>
</dbReference>
<keyword evidence="1" id="KW-0732">Signal</keyword>
<dbReference type="GO" id="GO:0005886">
    <property type="term" value="C:plasma membrane"/>
    <property type="evidence" value="ECO:0007669"/>
    <property type="project" value="TreeGrafter"/>
</dbReference>
<keyword evidence="2" id="KW-1015">Disulfide bond</keyword>
<dbReference type="InParanoid" id="A0A6P8HIG0"/>
<dbReference type="OrthoDB" id="10012075at2759"/>
<evidence type="ECO:0000259" key="3">
    <source>
        <dbReference type="PROSITE" id="PS50835"/>
    </source>
</evidence>
<accession>A0A6P8HIG0</accession>
<dbReference type="SMART" id="SM00408">
    <property type="entry name" value="IGc2"/>
    <property type="match status" value="2"/>
</dbReference>
<gene>
    <name evidence="5" type="primary">LOC116292444</name>
</gene>
<dbReference type="InterPro" id="IPR013783">
    <property type="entry name" value="Ig-like_fold"/>
</dbReference>
<dbReference type="PANTHER" id="PTHR45080:SF8">
    <property type="entry name" value="IG-LIKE DOMAIN-CONTAINING PROTEIN"/>
    <property type="match status" value="1"/>
</dbReference>
<dbReference type="InterPro" id="IPR007110">
    <property type="entry name" value="Ig-like_dom"/>
</dbReference>
<dbReference type="GeneID" id="116292444"/>
<feature type="domain" description="Ig-like" evidence="3">
    <location>
        <begin position="153"/>
        <end position="240"/>
    </location>
</feature>
<dbReference type="PROSITE" id="PS50835">
    <property type="entry name" value="IG_LIKE"/>
    <property type="match status" value="2"/>
</dbReference>
<evidence type="ECO:0000256" key="2">
    <source>
        <dbReference type="ARBA" id="ARBA00023157"/>
    </source>
</evidence>
<dbReference type="Gene3D" id="2.60.40.10">
    <property type="entry name" value="Immunoglobulins"/>
    <property type="match status" value="2"/>
</dbReference>
<evidence type="ECO:0000256" key="1">
    <source>
        <dbReference type="ARBA" id="ARBA00022729"/>
    </source>
</evidence>
<dbReference type="Proteomes" id="UP000515163">
    <property type="component" value="Unplaced"/>
</dbReference>
<name>A0A6P8HIG0_ACTTE</name>
<feature type="domain" description="Ig-like" evidence="3">
    <location>
        <begin position="44"/>
        <end position="132"/>
    </location>
</feature>
<dbReference type="Pfam" id="PF13927">
    <property type="entry name" value="Ig_3"/>
    <property type="match status" value="2"/>
</dbReference>
<sequence>MKISPKKRFAVSETVGLSFLKFMEIERNEGGTYECQATNNPVEPPVTSKINIFVIYFEHSSTLLDKNGEAQIVEGEDLNITCAISPIWLDNVTWVHVPTHEFLKLGSVKVNSGTLAIRNFSRSQQGKYQCQAYDKKDGILGIANVFIKVMYKPEIDEILSSKHNISRFGDTIYLRCVARGVPVPNVTWYGLNGKIRVNGTSYYPGTSTLRLLKLNTLDFGIYSCLAKNRYGIAWHNVTVTKYCECY</sequence>
<dbReference type="SUPFAM" id="SSF48726">
    <property type="entry name" value="Immunoglobulin"/>
    <property type="match status" value="2"/>
</dbReference>
<reference evidence="5" key="1">
    <citation type="submission" date="2025-08" db="UniProtKB">
        <authorList>
            <consortium name="RefSeq"/>
        </authorList>
    </citation>
    <scope>IDENTIFICATION</scope>
</reference>
<dbReference type="KEGG" id="aten:116292444"/>
<keyword evidence="4" id="KW-1185">Reference proteome</keyword>
<dbReference type="AlphaFoldDB" id="A0A6P8HIG0"/>
<proteinExistence type="predicted"/>
<evidence type="ECO:0000313" key="5">
    <source>
        <dbReference type="RefSeq" id="XP_031555631.1"/>
    </source>
</evidence>
<dbReference type="RefSeq" id="XP_031555631.1">
    <property type="nucleotide sequence ID" value="XM_031699771.1"/>
</dbReference>
<protein>
    <submittedName>
        <fullName evidence="5">Vascular endothelial growth factor receptor 1-like</fullName>
    </submittedName>
</protein>